<sequence length="147" mass="16604">MTKIPISLRRWVIQRANNRCEYCGISQIGQVATFHIDHVIPVVAGGETTAENLALACVSCSLRKGARQKIEDAETGEFVYIFNPRQQRWNTHFTWNGVEMIGFTATGRATVQALDLNRSTMLTIRAEEELRDRHPPPEDINPVDPDL</sequence>
<dbReference type="InterPro" id="IPR003615">
    <property type="entry name" value="HNH_nuc"/>
</dbReference>
<dbReference type="EMBL" id="LO018304">
    <property type="protein sequence ID" value="CUM59483.1"/>
    <property type="molecule type" value="Genomic_DNA"/>
</dbReference>
<dbReference type="InterPro" id="IPR052892">
    <property type="entry name" value="NA-targeting_endonuclease"/>
</dbReference>
<protein>
    <submittedName>
        <fullName evidence="2">HNH endonuclease</fullName>
    </submittedName>
</protein>
<dbReference type="SMART" id="SM00507">
    <property type="entry name" value="HNHc"/>
    <property type="match status" value="1"/>
</dbReference>
<dbReference type="GO" id="GO:0004519">
    <property type="term" value="F:endonuclease activity"/>
    <property type="evidence" value="ECO:0007669"/>
    <property type="project" value="UniProtKB-KW"/>
</dbReference>
<name>A0A1J1JDL7_PLAAG</name>
<dbReference type="Gene3D" id="1.10.30.50">
    <property type="match status" value="1"/>
</dbReference>
<accession>A0A1J1JDL7</accession>
<dbReference type="InterPro" id="IPR002711">
    <property type="entry name" value="HNH"/>
</dbReference>
<reference evidence="2" key="1">
    <citation type="submission" date="2015-09" db="EMBL/GenBank/DDBJ databases">
        <authorList>
            <person name="Jackson K.R."/>
            <person name="Lunt B.L."/>
            <person name="Fisher J.N.B."/>
            <person name="Gardner A.V."/>
            <person name="Bailey M.E."/>
            <person name="Deus L.M."/>
            <person name="Earl A.S."/>
            <person name="Gibby P.D."/>
            <person name="Hartmann K.A."/>
            <person name="Liu J.E."/>
            <person name="Manci A.M."/>
            <person name="Nielsen D.A."/>
            <person name="Solomon M.B."/>
            <person name="Breakwell D.P."/>
            <person name="Burnett S.H."/>
            <person name="Grose J.H."/>
        </authorList>
    </citation>
    <scope>NUCLEOTIDE SEQUENCE</scope>
    <source>
        <strain evidence="2">7805</strain>
    </source>
</reference>
<dbReference type="PANTHER" id="PTHR33877:SF1">
    <property type="entry name" value="TYPE IV METHYL-DIRECTED RESTRICTION ENZYME ECOKMCRA"/>
    <property type="match status" value="1"/>
</dbReference>
<dbReference type="CDD" id="cd00085">
    <property type="entry name" value="HNHc"/>
    <property type="match status" value="1"/>
</dbReference>
<gene>
    <name evidence="2" type="ORF">PLAM_1516</name>
</gene>
<feature type="compositionally biased region" description="Basic and acidic residues" evidence="1">
    <location>
        <begin position="127"/>
        <end position="137"/>
    </location>
</feature>
<dbReference type="GO" id="GO:0003676">
    <property type="term" value="F:nucleic acid binding"/>
    <property type="evidence" value="ECO:0007669"/>
    <property type="project" value="InterPro"/>
</dbReference>
<organism evidence="2">
    <name type="scientific">Planktothrix agardhii</name>
    <name type="common">Oscillatoria agardhii</name>
    <dbReference type="NCBI Taxonomy" id="1160"/>
    <lineage>
        <taxon>Bacteria</taxon>
        <taxon>Bacillati</taxon>
        <taxon>Cyanobacteriota</taxon>
        <taxon>Cyanophyceae</taxon>
        <taxon>Oscillatoriophycideae</taxon>
        <taxon>Oscillatoriales</taxon>
        <taxon>Microcoleaceae</taxon>
        <taxon>Planktothrix</taxon>
    </lineage>
</organism>
<proteinExistence type="predicted"/>
<dbReference type="GO" id="GO:0008270">
    <property type="term" value="F:zinc ion binding"/>
    <property type="evidence" value="ECO:0007669"/>
    <property type="project" value="InterPro"/>
</dbReference>
<evidence type="ECO:0000256" key="1">
    <source>
        <dbReference type="SAM" id="MobiDB-lite"/>
    </source>
</evidence>
<keyword evidence="2" id="KW-0378">Hydrolase</keyword>
<feature type="region of interest" description="Disordered" evidence="1">
    <location>
        <begin position="127"/>
        <end position="147"/>
    </location>
</feature>
<keyword evidence="2" id="KW-0540">Nuclease</keyword>
<dbReference type="RefSeq" id="WP_235751798.1">
    <property type="nucleotide sequence ID" value="NZ_JBIIEP010000065.1"/>
</dbReference>
<keyword evidence="2" id="KW-0255">Endonuclease</keyword>
<evidence type="ECO:0000313" key="2">
    <source>
        <dbReference type="EMBL" id="CUM59483.1"/>
    </source>
</evidence>
<dbReference type="AlphaFoldDB" id="A0A1J1JDL7"/>
<dbReference type="Pfam" id="PF01844">
    <property type="entry name" value="HNH"/>
    <property type="match status" value="1"/>
</dbReference>
<dbReference type="PANTHER" id="PTHR33877">
    <property type="entry name" value="SLL1193 PROTEIN"/>
    <property type="match status" value="1"/>
</dbReference>